<comment type="caution">
    <text evidence="2">The sequence shown here is derived from an EMBL/GenBank/DDBJ whole genome shotgun (WGS) entry which is preliminary data.</text>
</comment>
<accession>A0A5S3WXM3</accession>
<evidence type="ECO:0000313" key="2">
    <source>
        <dbReference type="EMBL" id="TMP36032.1"/>
    </source>
</evidence>
<evidence type="ECO:0000313" key="3">
    <source>
        <dbReference type="Proteomes" id="UP000306719"/>
    </source>
</evidence>
<protein>
    <submittedName>
        <fullName evidence="2">Uncharacterized protein</fullName>
    </submittedName>
</protein>
<feature type="signal peptide" evidence="1">
    <location>
        <begin position="1"/>
        <end position="22"/>
    </location>
</feature>
<reference evidence="2 3" key="1">
    <citation type="submission" date="2018-01" db="EMBL/GenBank/DDBJ databases">
        <authorList>
            <person name="Paulsen S."/>
            <person name="Gram L.K."/>
        </authorList>
    </citation>
    <scope>NUCLEOTIDE SEQUENCE [LARGE SCALE GENOMIC DNA]</scope>
    <source>
        <strain evidence="2 3">S2599</strain>
    </source>
</reference>
<keyword evidence="1" id="KW-0732">Signal</keyword>
<dbReference type="EMBL" id="PNCJ01000019">
    <property type="protein sequence ID" value="TMP36032.1"/>
    <property type="molecule type" value="Genomic_DNA"/>
</dbReference>
<gene>
    <name evidence="2" type="ORF">CWB98_14895</name>
</gene>
<feature type="chain" id="PRO_5024361280" evidence="1">
    <location>
        <begin position="23"/>
        <end position="114"/>
    </location>
</feature>
<name>A0A5S3WXM3_9GAMM</name>
<reference evidence="3" key="2">
    <citation type="submission" date="2019-06" db="EMBL/GenBank/DDBJ databases">
        <title>Co-occurence of chitin degradation, pigmentation and bioactivity in marine Pseudoalteromonas.</title>
        <authorList>
            <person name="Sonnenschein E.C."/>
            <person name="Bech P.K."/>
        </authorList>
    </citation>
    <scope>NUCLEOTIDE SEQUENCE [LARGE SCALE GENOMIC DNA]</scope>
    <source>
        <strain evidence="3">S2599</strain>
    </source>
</reference>
<organism evidence="2 3">
    <name type="scientific">Pseudoalteromonas rubra</name>
    <dbReference type="NCBI Taxonomy" id="43658"/>
    <lineage>
        <taxon>Bacteria</taxon>
        <taxon>Pseudomonadati</taxon>
        <taxon>Pseudomonadota</taxon>
        <taxon>Gammaproteobacteria</taxon>
        <taxon>Alteromonadales</taxon>
        <taxon>Pseudoalteromonadaceae</taxon>
        <taxon>Pseudoalteromonas</taxon>
    </lineage>
</organism>
<proteinExistence type="predicted"/>
<dbReference type="Proteomes" id="UP000306719">
    <property type="component" value="Unassembled WGS sequence"/>
</dbReference>
<dbReference type="AlphaFoldDB" id="A0A5S3WXM3"/>
<sequence length="114" mass="12567">MRKKFYLLALMCALCQSTSVEAKPCKNVSGTLSVWNGHPPSLRISDTADGNIYGVEEAGEGPSPEALPTGLYARILSGENHITATFCLDILKENRRVVYEGTEIRLMRITSYTE</sequence>
<evidence type="ECO:0000256" key="1">
    <source>
        <dbReference type="SAM" id="SignalP"/>
    </source>
</evidence>